<protein>
    <submittedName>
        <fullName evidence="2">Uncharacterized protein</fullName>
    </submittedName>
</protein>
<dbReference type="RefSeq" id="WP_203761211.1">
    <property type="nucleotide sequence ID" value="NZ_BAAABO010000029.1"/>
</dbReference>
<evidence type="ECO:0000313" key="3">
    <source>
        <dbReference type="Proteomes" id="UP000609879"/>
    </source>
</evidence>
<organism evidence="2 3">
    <name type="scientific">Paractinoplanes deccanensis</name>
    <dbReference type="NCBI Taxonomy" id="113561"/>
    <lineage>
        <taxon>Bacteria</taxon>
        <taxon>Bacillati</taxon>
        <taxon>Actinomycetota</taxon>
        <taxon>Actinomycetes</taxon>
        <taxon>Micromonosporales</taxon>
        <taxon>Micromonosporaceae</taxon>
        <taxon>Paractinoplanes</taxon>
    </lineage>
</organism>
<feature type="coiled-coil region" evidence="1">
    <location>
        <begin position="22"/>
        <end position="70"/>
    </location>
</feature>
<gene>
    <name evidence="2" type="ORF">Ade02nite_19230</name>
</gene>
<dbReference type="EMBL" id="BOMI01000033">
    <property type="protein sequence ID" value="GID73282.1"/>
    <property type="molecule type" value="Genomic_DNA"/>
</dbReference>
<evidence type="ECO:0000256" key="1">
    <source>
        <dbReference type="SAM" id="Coils"/>
    </source>
</evidence>
<dbReference type="Proteomes" id="UP000609879">
    <property type="component" value="Unassembled WGS sequence"/>
</dbReference>
<reference evidence="2 3" key="1">
    <citation type="submission" date="2021-01" db="EMBL/GenBank/DDBJ databases">
        <title>Whole genome shotgun sequence of Actinoplanes deccanensis NBRC 13994.</title>
        <authorList>
            <person name="Komaki H."/>
            <person name="Tamura T."/>
        </authorList>
    </citation>
    <scope>NUCLEOTIDE SEQUENCE [LARGE SCALE GENOMIC DNA]</scope>
    <source>
        <strain evidence="2 3">NBRC 13994</strain>
    </source>
</reference>
<evidence type="ECO:0000313" key="2">
    <source>
        <dbReference type="EMBL" id="GID73282.1"/>
    </source>
</evidence>
<comment type="caution">
    <text evidence="2">The sequence shown here is derived from an EMBL/GenBank/DDBJ whole genome shotgun (WGS) entry which is preliminary data.</text>
</comment>
<sequence>MGNPGPTAMDVVCREPSDVPEVEVLRAALVEMTRERNGLAAELATVRAARDVLARDLQVAQRELRKARGEQ</sequence>
<accession>A0ABQ3Y013</accession>
<keyword evidence="3" id="KW-1185">Reference proteome</keyword>
<proteinExistence type="predicted"/>
<name>A0ABQ3Y013_9ACTN</name>
<keyword evidence="1" id="KW-0175">Coiled coil</keyword>